<evidence type="ECO:0000256" key="1">
    <source>
        <dbReference type="ARBA" id="ARBA00009206"/>
    </source>
</evidence>
<evidence type="ECO:0000259" key="8">
    <source>
        <dbReference type="Pfam" id="PF01137"/>
    </source>
</evidence>
<dbReference type="HOGENOM" id="CLU_027882_0_0_2"/>
<dbReference type="EC" id="6.5.1.4" evidence="6 7"/>
<dbReference type="KEGG" id="thb:N186_01935"/>
<dbReference type="GO" id="GO:0005524">
    <property type="term" value="F:ATP binding"/>
    <property type="evidence" value="ECO:0007669"/>
    <property type="project" value="UniProtKB-KW"/>
</dbReference>
<comment type="subcellular location">
    <subcellularLocation>
        <location evidence="6">Cytoplasm</location>
    </subcellularLocation>
</comment>
<feature type="domain" description="RNA 3'-terminal phosphate cyclase insert" evidence="9">
    <location>
        <begin position="207"/>
        <end position="297"/>
    </location>
</feature>
<dbReference type="FunFam" id="3.30.360.20:FF:000002">
    <property type="entry name" value="RNA terminal phosphate cyclase-like 1"/>
    <property type="match status" value="1"/>
</dbReference>
<dbReference type="InterPro" id="IPR013792">
    <property type="entry name" value="RNA3'P_cycl/enolpyr_Trfase_a/b"/>
</dbReference>
<dbReference type="Gene3D" id="3.65.10.20">
    <property type="entry name" value="RNA 3'-terminal phosphate cyclase domain"/>
    <property type="match status" value="1"/>
</dbReference>
<sequence>MLFVGKMLLGPLVVCIVGLGMIEVDGSFGEGGGQLLRYSIALAALIGSPLRVYNIRAKRDPPGLRPQHLTALRFIAELVSGEVEGLRVGSTEIVFRPRERAPRPGEYSVDIGTAGSVTLVLQAALPVLLYSRGKVSLRITGGTSVRWSPPYRYFERVLLALISRFGAQVTARLVREGFYPEGGGIVNVETLPSYPLHPINVSKPSRPDAVNGVSYVGNLPCHIAERQQDSARRVLESAGVKVGKIDVVCNQPAIGKGTGIVLWTRMGDGIIGSDSLGEKGKPAEEVGREAAEKLLKVVEKGSPVDPHAGDNLVIYMSLAQGESSILVSEMTSHTETALELCRQILGINYTRQETPNGVLIRVKGVGLAPQ</sequence>
<dbReference type="NCBIfam" id="TIGR03399">
    <property type="entry name" value="RNA_3prim_cycl"/>
    <property type="match status" value="1"/>
</dbReference>
<comment type="caution">
    <text evidence="6">Lacks conserved residue(s) required for the propagation of feature annotation.</text>
</comment>
<name>S6A575_9CREN</name>
<evidence type="ECO:0000313" key="10">
    <source>
        <dbReference type="EMBL" id="AGT34782.1"/>
    </source>
</evidence>
<dbReference type="InterPro" id="IPR023797">
    <property type="entry name" value="RNA3'_phos_cyclase_dom"/>
</dbReference>
<dbReference type="eggNOG" id="arCOG04125">
    <property type="taxonomic scope" value="Archaea"/>
</dbReference>
<dbReference type="InterPro" id="IPR000228">
    <property type="entry name" value="RNA3'_term_phos_cyc"/>
</dbReference>
<evidence type="ECO:0000256" key="2">
    <source>
        <dbReference type="ARBA" id="ARBA00021428"/>
    </source>
</evidence>
<gene>
    <name evidence="6" type="primary">rtcA</name>
    <name evidence="10" type="ORF">N186_01935</name>
</gene>
<reference evidence="10 11" key="1">
    <citation type="journal article" date="2013" name="Genome Announc.">
        <title>Complete Genomic Sequence of 'Thermofilum adornatus' Strain 1910bT, a Hyperthermophilic Anaerobic Organotrophic Crenarchaeon.</title>
        <authorList>
            <person name="Dominova I.N."/>
            <person name="Kublanov I.V."/>
            <person name="Podosokorskaya O.A."/>
            <person name="Derbikova K.S."/>
            <person name="Patrushev M.V."/>
            <person name="Toshchakov S.V."/>
        </authorList>
    </citation>
    <scope>NUCLEOTIDE SEQUENCE [LARGE SCALE GENOMIC DNA]</scope>
    <source>
        <strain evidence="11">1910b</strain>
    </source>
</reference>
<accession>S6A575</accession>
<dbReference type="InterPro" id="IPR036553">
    <property type="entry name" value="RPTC_insert"/>
</dbReference>
<dbReference type="Gene3D" id="3.30.360.20">
    <property type="entry name" value="RNA 3'-terminal phosphate cyclase, insert domain"/>
    <property type="match status" value="1"/>
</dbReference>
<proteinExistence type="inferred from homology"/>
<keyword evidence="5 6" id="KW-0067">ATP-binding</keyword>
<dbReference type="AlphaFoldDB" id="S6A575"/>
<keyword evidence="4 6" id="KW-0547">Nucleotide-binding</keyword>
<comment type="function">
    <text evidence="6">Catalyzes the conversion of 3'-phosphate to a 2',3'-cyclic phosphodiester at the end of RNA. The mechanism of action of the enzyme occurs in 3 steps: (A) adenylation of the enzyme by ATP; (B) transfer of adenylate to an RNA-N3'P to produce RNA-N3'PP5'A; (C) and attack of the adjacent 2'-hydroxyl on the 3'-phosphorus in the diester linkage to produce the cyclic end product. The biological role of this enzyme is unknown but it is likely to function in some aspects of cellular RNA processing.</text>
</comment>
<dbReference type="InterPro" id="IPR013791">
    <property type="entry name" value="RNA3'-term_phos_cycl_insert"/>
</dbReference>
<evidence type="ECO:0000256" key="7">
    <source>
        <dbReference type="NCBIfam" id="TIGR03399"/>
    </source>
</evidence>
<comment type="similarity">
    <text evidence="1 6">Belongs to the RNA 3'-terminal cyclase family. Type 1 subfamily.</text>
</comment>
<dbReference type="HAMAP" id="MF_00200">
    <property type="entry name" value="RTC"/>
    <property type="match status" value="1"/>
</dbReference>
<organism evidence="10 11">
    <name type="scientific">Thermofilum adornatum</name>
    <dbReference type="NCBI Taxonomy" id="1365176"/>
    <lineage>
        <taxon>Archaea</taxon>
        <taxon>Thermoproteota</taxon>
        <taxon>Thermoprotei</taxon>
        <taxon>Thermofilales</taxon>
        <taxon>Thermofilaceae</taxon>
        <taxon>Thermofilum</taxon>
    </lineage>
</organism>
<dbReference type="Pfam" id="PF01137">
    <property type="entry name" value="RTC"/>
    <property type="match status" value="1"/>
</dbReference>
<feature type="domain" description="RNA 3'-terminal phosphate cyclase" evidence="8">
    <location>
        <begin position="29"/>
        <end position="349"/>
    </location>
</feature>
<evidence type="ECO:0000259" key="9">
    <source>
        <dbReference type="Pfam" id="PF05189"/>
    </source>
</evidence>
<dbReference type="PIRSF" id="PIRSF005378">
    <property type="entry name" value="RNA3'_term_phos_cycl_euk"/>
    <property type="match status" value="1"/>
</dbReference>
<dbReference type="SUPFAM" id="SSF52913">
    <property type="entry name" value="RNA 3'-terminal phosphate cyclase, RPTC, insert domain"/>
    <property type="match status" value="1"/>
</dbReference>
<dbReference type="Pfam" id="PF05189">
    <property type="entry name" value="RTC_insert"/>
    <property type="match status" value="1"/>
</dbReference>
<dbReference type="PANTHER" id="PTHR11096:SF0">
    <property type="entry name" value="RNA 3'-TERMINAL PHOSPHATE CYCLASE"/>
    <property type="match status" value="1"/>
</dbReference>
<dbReference type="GO" id="GO:0005737">
    <property type="term" value="C:cytoplasm"/>
    <property type="evidence" value="ECO:0007669"/>
    <property type="project" value="UniProtKB-SubCell"/>
</dbReference>
<dbReference type="PATRIC" id="fig|1365176.7.peg.386"/>
<dbReference type="GO" id="GO:0006396">
    <property type="term" value="P:RNA processing"/>
    <property type="evidence" value="ECO:0007669"/>
    <property type="project" value="UniProtKB-UniRule"/>
</dbReference>
<evidence type="ECO:0000256" key="5">
    <source>
        <dbReference type="ARBA" id="ARBA00022840"/>
    </source>
</evidence>
<evidence type="ECO:0000256" key="3">
    <source>
        <dbReference type="ARBA" id="ARBA00022598"/>
    </source>
</evidence>
<feature type="binding site" evidence="6">
    <location>
        <position position="122"/>
    </location>
    <ligand>
        <name>ATP</name>
        <dbReference type="ChEBI" id="CHEBI:30616"/>
    </ligand>
</feature>
<keyword evidence="3 6" id="KW-0436">Ligase</keyword>
<dbReference type="SUPFAM" id="SSF55205">
    <property type="entry name" value="EPT/RTPC-like"/>
    <property type="match status" value="1"/>
</dbReference>
<evidence type="ECO:0000313" key="11">
    <source>
        <dbReference type="Proteomes" id="UP000015543"/>
    </source>
</evidence>
<dbReference type="InterPro" id="IPR017770">
    <property type="entry name" value="RNA3'_term_phos_cyc_type_1"/>
</dbReference>
<dbReference type="PANTHER" id="PTHR11096">
    <property type="entry name" value="RNA 3' TERMINAL PHOSPHATE CYCLASE"/>
    <property type="match status" value="1"/>
</dbReference>
<evidence type="ECO:0000256" key="6">
    <source>
        <dbReference type="HAMAP-Rule" id="MF_00200"/>
    </source>
</evidence>
<keyword evidence="6" id="KW-0963">Cytoplasm</keyword>
<dbReference type="EMBL" id="CP006646">
    <property type="protein sequence ID" value="AGT34782.1"/>
    <property type="molecule type" value="Genomic_DNA"/>
</dbReference>
<evidence type="ECO:0000256" key="4">
    <source>
        <dbReference type="ARBA" id="ARBA00022741"/>
    </source>
</evidence>
<protein>
    <recommendedName>
        <fullName evidence="2 6">RNA 3'-terminal phosphate cyclase</fullName>
        <shortName evidence="6">RNA cyclase</shortName>
        <shortName evidence="6">RNA-3'-phosphate cyclase</shortName>
        <ecNumber evidence="6 7">6.5.1.4</ecNumber>
    </recommendedName>
</protein>
<dbReference type="GO" id="GO:0003963">
    <property type="term" value="F:RNA-3'-phosphate cyclase activity"/>
    <property type="evidence" value="ECO:0007669"/>
    <property type="project" value="UniProtKB-UniRule"/>
</dbReference>
<comment type="catalytic activity">
    <reaction evidence="6">
        <text>a 3'-end 3'-phospho-ribonucleotide-RNA + ATP = a 3'-end 2',3'-cyclophospho-ribonucleotide-RNA + AMP + diphosphate</text>
        <dbReference type="Rhea" id="RHEA:23976"/>
        <dbReference type="Rhea" id="RHEA-COMP:10463"/>
        <dbReference type="Rhea" id="RHEA-COMP:10464"/>
        <dbReference type="ChEBI" id="CHEBI:30616"/>
        <dbReference type="ChEBI" id="CHEBI:33019"/>
        <dbReference type="ChEBI" id="CHEBI:83062"/>
        <dbReference type="ChEBI" id="CHEBI:83064"/>
        <dbReference type="ChEBI" id="CHEBI:456215"/>
        <dbReference type="EC" id="6.5.1.4"/>
    </reaction>
</comment>
<keyword evidence="11" id="KW-1185">Reference proteome</keyword>
<dbReference type="Proteomes" id="UP000015543">
    <property type="component" value="Chromosome"/>
</dbReference>
<dbReference type="InterPro" id="IPR037136">
    <property type="entry name" value="RNA3'_phos_cyclase_dom_sf"/>
</dbReference>
<feature type="active site" description="Tele-AMP-histidine intermediate" evidence="6">
    <location>
        <position position="333"/>
    </location>
</feature>